<comment type="similarity">
    <text evidence="1 2">Belongs to the phD/YefM antitoxin family.</text>
</comment>
<dbReference type="Proteomes" id="UP000198926">
    <property type="component" value="Unassembled WGS sequence"/>
</dbReference>
<proteinExistence type="inferred from homology"/>
<evidence type="ECO:0000256" key="2">
    <source>
        <dbReference type="RuleBase" id="RU362080"/>
    </source>
</evidence>
<evidence type="ECO:0000313" key="3">
    <source>
        <dbReference type="EMBL" id="SFS20095.1"/>
    </source>
</evidence>
<gene>
    <name evidence="3" type="ORF">SAMN05444714_2475</name>
</gene>
<dbReference type="NCBIfam" id="TIGR01552">
    <property type="entry name" value="phd_fam"/>
    <property type="match status" value="1"/>
</dbReference>
<evidence type="ECO:0000256" key="1">
    <source>
        <dbReference type="ARBA" id="ARBA00009981"/>
    </source>
</evidence>
<dbReference type="InterPro" id="IPR006442">
    <property type="entry name" value="Antitoxin_Phd/YefM"/>
</dbReference>
<dbReference type="SUPFAM" id="SSF143120">
    <property type="entry name" value="YefM-like"/>
    <property type="match status" value="1"/>
</dbReference>
<keyword evidence="4" id="KW-1185">Reference proteome</keyword>
<comment type="function">
    <text evidence="2">Antitoxin component of a type II toxin-antitoxin (TA) system.</text>
</comment>
<name>A0A1I6MWK7_9RHOB</name>
<dbReference type="STRING" id="1123755.SAMN05444714_2475"/>
<dbReference type="Pfam" id="PF02604">
    <property type="entry name" value="PhdYeFM_antitox"/>
    <property type="match status" value="1"/>
</dbReference>
<dbReference type="InterPro" id="IPR036165">
    <property type="entry name" value="YefM-like_sf"/>
</dbReference>
<dbReference type="EMBL" id="FOZM01000002">
    <property type="protein sequence ID" value="SFS20095.1"/>
    <property type="molecule type" value="Genomic_DNA"/>
</dbReference>
<dbReference type="Gene3D" id="3.40.1620.10">
    <property type="entry name" value="YefM-like domain"/>
    <property type="match status" value="1"/>
</dbReference>
<dbReference type="AlphaFoldDB" id="A0A1I6MWK7"/>
<reference evidence="3 4" key="1">
    <citation type="submission" date="2016-10" db="EMBL/GenBank/DDBJ databases">
        <authorList>
            <person name="de Groot N.N."/>
        </authorList>
    </citation>
    <scope>NUCLEOTIDE SEQUENCE [LARGE SCALE GENOMIC DNA]</scope>
    <source>
        <strain evidence="3 4">DSM 29433</strain>
    </source>
</reference>
<evidence type="ECO:0000313" key="4">
    <source>
        <dbReference type="Proteomes" id="UP000198926"/>
    </source>
</evidence>
<protein>
    <recommendedName>
        <fullName evidence="2">Antitoxin</fullName>
    </recommendedName>
</protein>
<organism evidence="3 4">
    <name type="scientific">Yoonia litorea</name>
    <dbReference type="NCBI Taxonomy" id="1123755"/>
    <lineage>
        <taxon>Bacteria</taxon>
        <taxon>Pseudomonadati</taxon>
        <taxon>Pseudomonadota</taxon>
        <taxon>Alphaproteobacteria</taxon>
        <taxon>Rhodobacterales</taxon>
        <taxon>Paracoccaceae</taxon>
        <taxon>Yoonia</taxon>
    </lineage>
</organism>
<accession>A0A1I6MWK7</accession>
<sequence length="65" mass="7208">MALCEHMKNISAKDAKNQFGKMIDDARLEPVVIQKHGRAVAVVCSVEEYERLIALDGNNHRVTGS</sequence>